<comment type="caution">
    <text evidence="9">The sequence shown here is derived from an EMBL/GenBank/DDBJ whole genome shotgun (WGS) entry which is preliminary data.</text>
</comment>
<comment type="similarity">
    <text evidence="5">Belongs to the bacterial ribosomal protein bL25 family. CTC subfamily.</text>
</comment>
<dbReference type="InterPro" id="IPR020057">
    <property type="entry name" value="Ribosomal_bL25_b-dom"/>
</dbReference>
<proteinExistence type="inferred from homology"/>
<protein>
    <recommendedName>
        <fullName evidence="5">Large ribosomal subunit protein bL25</fullName>
    </recommendedName>
    <alternativeName>
        <fullName evidence="5">General stress protein CTC</fullName>
    </alternativeName>
</protein>
<feature type="domain" description="Large ribosomal subunit protein bL25 L25" evidence="7">
    <location>
        <begin position="7"/>
        <end position="91"/>
    </location>
</feature>
<dbReference type="Pfam" id="PF14693">
    <property type="entry name" value="Ribosomal_TL5_C"/>
    <property type="match status" value="1"/>
</dbReference>
<dbReference type="Proteomes" id="UP000317243">
    <property type="component" value="Unassembled WGS sequence"/>
</dbReference>
<dbReference type="PANTHER" id="PTHR33284:SF1">
    <property type="entry name" value="RIBOSOMAL PROTEIN L25_GLN-TRNA SYNTHETASE, ANTI-CODON-BINDING DOMAIN-CONTAINING PROTEIN"/>
    <property type="match status" value="1"/>
</dbReference>
<sequence length="206" mass="22266">MSTIEKLTAAVRSSIGSTASRRLRSEGIVPANIYGHKQTPQAVQMQADIVHAMIHSGSKVFDLEIDNSLEKVLIKDIQWDTFSKHVMHIDFLRVDPTERVKVEVPVTLRGTAPGALQGGILEQPMHTIEVECLAVEIPESITVRIGSLQLGESLHVNELTELPAGLTVLSPEDSVIVHIAHEAPAVEPVEEDAPEDPADVPATAEG</sequence>
<keyword evidence="1 5" id="KW-0699">rRNA-binding</keyword>
<dbReference type="SUPFAM" id="SSF50715">
    <property type="entry name" value="Ribosomal protein L25-like"/>
    <property type="match status" value="1"/>
</dbReference>
<dbReference type="RefSeq" id="WP_146510123.1">
    <property type="nucleotide sequence ID" value="NZ_SIHI01000002.1"/>
</dbReference>
<keyword evidence="3 5" id="KW-0689">Ribosomal protein</keyword>
<dbReference type="GO" id="GO:0003735">
    <property type="term" value="F:structural constituent of ribosome"/>
    <property type="evidence" value="ECO:0007669"/>
    <property type="project" value="InterPro"/>
</dbReference>
<dbReference type="EMBL" id="SIHI01000002">
    <property type="protein sequence ID" value="TWT55781.1"/>
    <property type="molecule type" value="Genomic_DNA"/>
</dbReference>
<dbReference type="CDD" id="cd00495">
    <property type="entry name" value="Ribosomal_L25_TL5_CTC"/>
    <property type="match status" value="1"/>
</dbReference>
<dbReference type="GO" id="GO:0022625">
    <property type="term" value="C:cytosolic large ribosomal subunit"/>
    <property type="evidence" value="ECO:0007669"/>
    <property type="project" value="TreeGrafter"/>
</dbReference>
<gene>
    <name evidence="5 9" type="primary">rplY</name>
    <name evidence="5" type="synonym">ctc</name>
    <name evidence="9" type="ORF">KOR42_25920</name>
</gene>
<evidence type="ECO:0000256" key="5">
    <source>
        <dbReference type="HAMAP-Rule" id="MF_01334"/>
    </source>
</evidence>
<dbReference type="Gene3D" id="2.40.240.10">
    <property type="entry name" value="Ribosomal Protein L25, Chain P"/>
    <property type="match status" value="1"/>
</dbReference>
<dbReference type="PANTHER" id="PTHR33284">
    <property type="entry name" value="RIBOSOMAL PROTEIN L25/GLN-TRNA SYNTHETASE, ANTI-CODON-BINDING DOMAIN-CONTAINING PROTEIN"/>
    <property type="match status" value="1"/>
</dbReference>
<dbReference type="InterPro" id="IPR011035">
    <property type="entry name" value="Ribosomal_bL25/Gln-tRNA_synth"/>
</dbReference>
<evidence type="ECO:0000256" key="2">
    <source>
        <dbReference type="ARBA" id="ARBA00022884"/>
    </source>
</evidence>
<evidence type="ECO:0000313" key="9">
    <source>
        <dbReference type="EMBL" id="TWT55781.1"/>
    </source>
</evidence>
<dbReference type="InterPro" id="IPR029751">
    <property type="entry name" value="Ribosomal_L25_dom"/>
</dbReference>
<evidence type="ECO:0000256" key="1">
    <source>
        <dbReference type="ARBA" id="ARBA00022730"/>
    </source>
</evidence>
<dbReference type="InterPro" id="IPR020056">
    <property type="entry name" value="Rbsml_bL25/Gln-tRNA_synth_N"/>
</dbReference>
<evidence type="ECO:0000259" key="7">
    <source>
        <dbReference type="Pfam" id="PF01386"/>
    </source>
</evidence>
<dbReference type="OrthoDB" id="9790002at2"/>
<evidence type="ECO:0000256" key="4">
    <source>
        <dbReference type="ARBA" id="ARBA00023274"/>
    </source>
</evidence>
<comment type="subunit">
    <text evidence="5">Part of the 50S ribosomal subunit; part of the 5S rRNA/L5/L18/L25 subcomplex. Contacts the 5S rRNA. Binds to the 5S rRNA independently of L5 and L18.</text>
</comment>
<dbReference type="NCBIfam" id="TIGR00731">
    <property type="entry name" value="bL25_bact_ctc"/>
    <property type="match status" value="1"/>
</dbReference>
<feature type="domain" description="Large ribosomal subunit protein bL25 beta" evidence="8">
    <location>
        <begin position="100"/>
        <end position="181"/>
    </location>
</feature>
<dbReference type="Pfam" id="PF01386">
    <property type="entry name" value="Ribosomal_L25p"/>
    <property type="match status" value="1"/>
</dbReference>
<keyword evidence="2 5" id="KW-0694">RNA-binding</keyword>
<evidence type="ECO:0000256" key="3">
    <source>
        <dbReference type="ARBA" id="ARBA00022980"/>
    </source>
</evidence>
<evidence type="ECO:0000313" key="10">
    <source>
        <dbReference type="Proteomes" id="UP000317243"/>
    </source>
</evidence>
<dbReference type="GO" id="GO:0006412">
    <property type="term" value="P:translation"/>
    <property type="evidence" value="ECO:0007669"/>
    <property type="project" value="UniProtKB-UniRule"/>
</dbReference>
<evidence type="ECO:0000259" key="8">
    <source>
        <dbReference type="Pfam" id="PF14693"/>
    </source>
</evidence>
<dbReference type="GO" id="GO:0008097">
    <property type="term" value="F:5S rRNA binding"/>
    <property type="evidence" value="ECO:0007669"/>
    <property type="project" value="InterPro"/>
</dbReference>
<dbReference type="HAMAP" id="MF_01334">
    <property type="entry name" value="Ribosomal_bL25_CTC"/>
    <property type="match status" value="1"/>
</dbReference>
<feature type="compositionally biased region" description="Acidic residues" evidence="6">
    <location>
        <begin position="188"/>
        <end position="198"/>
    </location>
</feature>
<feature type="region of interest" description="Disordered" evidence="6">
    <location>
        <begin position="185"/>
        <end position="206"/>
    </location>
</feature>
<evidence type="ECO:0000256" key="6">
    <source>
        <dbReference type="SAM" id="MobiDB-lite"/>
    </source>
</evidence>
<dbReference type="InterPro" id="IPR020930">
    <property type="entry name" value="Ribosomal_uL5_bac-type"/>
</dbReference>
<accession>A0A5C5X0G7</accession>
<keyword evidence="4 5" id="KW-0687">Ribonucleoprotein</keyword>
<organism evidence="9 10">
    <name type="scientific">Thalassoglobus neptunius</name>
    <dbReference type="NCBI Taxonomy" id="1938619"/>
    <lineage>
        <taxon>Bacteria</taxon>
        <taxon>Pseudomonadati</taxon>
        <taxon>Planctomycetota</taxon>
        <taxon>Planctomycetia</taxon>
        <taxon>Planctomycetales</taxon>
        <taxon>Planctomycetaceae</taxon>
        <taxon>Thalassoglobus</taxon>
    </lineage>
</organism>
<reference evidence="9 10" key="1">
    <citation type="submission" date="2019-02" db="EMBL/GenBank/DDBJ databases">
        <title>Deep-cultivation of Planctomycetes and their phenomic and genomic characterization uncovers novel biology.</title>
        <authorList>
            <person name="Wiegand S."/>
            <person name="Jogler M."/>
            <person name="Boedeker C."/>
            <person name="Pinto D."/>
            <person name="Vollmers J."/>
            <person name="Rivas-Marin E."/>
            <person name="Kohn T."/>
            <person name="Peeters S.H."/>
            <person name="Heuer A."/>
            <person name="Rast P."/>
            <person name="Oberbeckmann S."/>
            <person name="Bunk B."/>
            <person name="Jeske O."/>
            <person name="Meyerdierks A."/>
            <person name="Storesund J.E."/>
            <person name="Kallscheuer N."/>
            <person name="Luecker S."/>
            <person name="Lage O.M."/>
            <person name="Pohl T."/>
            <person name="Merkel B.J."/>
            <person name="Hornburger P."/>
            <person name="Mueller R.-W."/>
            <person name="Bruemmer F."/>
            <person name="Labrenz M."/>
            <person name="Spormann A.M."/>
            <person name="Op Den Camp H."/>
            <person name="Overmann J."/>
            <person name="Amann R."/>
            <person name="Jetten M.S.M."/>
            <person name="Mascher T."/>
            <person name="Medema M.H."/>
            <person name="Devos D.P."/>
            <person name="Kaster A.-K."/>
            <person name="Ovreas L."/>
            <person name="Rohde M."/>
            <person name="Galperin M.Y."/>
            <person name="Jogler C."/>
        </authorList>
    </citation>
    <scope>NUCLEOTIDE SEQUENCE [LARGE SCALE GENOMIC DNA]</scope>
    <source>
        <strain evidence="9 10">KOR42</strain>
    </source>
</reference>
<dbReference type="InterPro" id="IPR001021">
    <property type="entry name" value="Ribosomal_bL25_long"/>
</dbReference>
<comment type="function">
    <text evidence="5">This is one of the proteins that binds to the 5S RNA in the ribosome where it forms part of the central protuberance.</text>
</comment>
<dbReference type="InterPro" id="IPR037121">
    <property type="entry name" value="Ribosomal_bL25_C"/>
</dbReference>
<keyword evidence="10" id="KW-1185">Reference proteome</keyword>
<name>A0A5C5X0G7_9PLAN</name>
<dbReference type="AlphaFoldDB" id="A0A5C5X0G7"/>
<dbReference type="Gene3D" id="2.170.120.20">
    <property type="entry name" value="Ribosomal protein L25, beta domain"/>
    <property type="match status" value="1"/>
</dbReference>